<evidence type="ECO:0000256" key="3">
    <source>
        <dbReference type="ARBA" id="ARBA00023125"/>
    </source>
</evidence>
<dbReference type="SUPFAM" id="SSF48498">
    <property type="entry name" value="Tetracyclin repressor-like, C-terminal domain"/>
    <property type="match status" value="1"/>
</dbReference>
<dbReference type="AlphaFoldDB" id="A0A4P6Q304"/>
<sequence>MDGAATTSSDGARAGRLGRRGRPPGRTARGDSVREEILAAATRHFAAGGYNGSSLARIAADCGLSQAGLLHHFAGKRDLLEAVLAERDRRDRTAVGAPGQADGADVLDFAHRLVAHNAGQPTVVRAFAVLAGEAVGLDHPARDYFAERYRTYVTEMAAELRNGVESGRLRADVDCAAVASEIFAVMDGLQTQWLLDPDNFDMTGRFGAYAARLRAALAA</sequence>
<evidence type="ECO:0000256" key="1">
    <source>
        <dbReference type="ARBA" id="ARBA00022491"/>
    </source>
</evidence>
<dbReference type="PANTHER" id="PTHR47506:SF6">
    <property type="entry name" value="HTH-TYPE TRANSCRIPTIONAL REPRESSOR NEMR"/>
    <property type="match status" value="1"/>
</dbReference>
<dbReference type="RefSeq" id="WP_131098711.1">
    <property type="nucleotide sequence ID" value="NZ_CP036455.1"/>
</dbReference>
<keyword evidence="9" id="KW-1185">Reference proteome</keyword>
<dbReference type="GO" id="GO:0003677">
    <property type="term" value="F:DNA binding"/>
    <property type="evidence" value="ECO:0007669"/>
    <property type="project" value="UniProtKB-UniRule"/>
</dbReference>
<keyword evidence="2" id="KW-0805">Transcription regulation</keyword>
<feature type="DNA-binding region" description="H-T-H motif" evidence="5">
    <location>
        <begin position="54"/>
        <end position="73"/>
    </location>
</feature>
<dbReference type="Pfam" id="PF13977">
    <property type="entry name" value="TetR_C_6"/>
    <property type="match status" value="1"/>
</dbReference>
<evidence type="ECO:0000259" key="7">
    <source>
        <dbReference type="PROSITE" id="PS50977"/>
    </source>
</evidence>
<dbReference type="OrthoDB" id="7505659at2"/>
<dbReference type="Pfam" id="PF00440">
    <property type="entry name" value="TetR_N"/>
    <property type="match status" value="1"/>
</dbReference>
<evidence type="ECO:0000256" key="2">
    <source>
        <dbReference type="ARBA" id="ARBA00023015"/>
    </source>
</evidence>
<gene>
    <name evidence="8" type="primary">fadR4</name>
    <name evidence="8" type="ORF">EKD16_13840</name>
</gene>
<protein>
    <submittedName>
        <fullName evidence="8">Fatty acid metabolism regulator protein</fullName>
    </submittedName>
</protein>
<evidence type="ECO:0000313" key="8">
    <source>
        <dbReference type="EMBL" id="QBI54550.1"/>
    </source>
</evidence>
<evidence type="ECO:0000256" key="4">
    <source>
        <dbReference type="ARBA" id="ARBA00023163"/>
    </source>
</evidence>
<evidence type="ECO:0000313" key="9">
    <source>
        <dbReference type="Proteomes" id="UP000292235"/>
    </source>
</evidence>
<keyword evidence="3 5" id="KW-0238">DNA-binding</keyword>
<dbReference type="InterPro" id="IPR039538">
    <property type="entry name" value="BetI_C"/>
</dbReference>
<name>A0A4P6Q304_9ACTN</name>
<accession>A0A4P6Q304</accession>
<organism evidence="8 9">
    <name type="scientific">Streptomonospora litoralis</name>
    <dbReference type="NCBI Taxonomy" id="2498135"/>
    <lineage>
        <taxon>Bacteria</taxon>
        <taxon>Bacillati</taxon>
        <taxon>Actinomycetota</taxon>
        <taxon>Actinomycetes</taxon>
        <taxon>Streptosporangiales</taxon>
        <taxon>Nocardiopsidaceae</taxon>
        <taxon>Streptomonospora</taxon>
    </lineage>
</organism>
<feature type="domain" description="HTH tetR-type" evidence="7">
    <location>
        <begin position="31"/>
        <end position="91"/>
    </location>
</feature>
<dbReference type="PROSITE" id="PS50977">
    <property type="entry name" value="HTH_TETR_2"/>
    <property type="match status" value="1"/>
</dbReference>
<dbReference type="InterPro" id="IPR001647">
    <property type="entry name" value="HTH_TetR"/>
</dbReference>
<dbReference type="Gene3D" id="1.10.357.10">
    <property type="entry name" value="Tetracycline Repressor, domain 2"/>
    <property type="match status" value="1"/>
</dbReference>
<dbReference type="Proteomes" id="UP000292235">
    <property type="component" value="Chromosome"/>
</dbReference>
<dbReference type="InterPro" id="IPR009057">
    <property type="entry name" value="Homeodomain-like_sf"/>
</dbReference>
<evidence type="ECO:0000256" key="5">
    <source>
        <dbReference type="PROSITE-ProRule" id="PRU00335"/>
    </source>
</evidence>
<dbReference type="PANTHER" id="PTHR47506">
    <property type="entry name" value="TRANSCRIPTIONAL REGULATORY PROTEIN"/>
    <property type="match status" value="1"/>
</dbReference>
<proteinExistence type="predicted"/>
<evidence type="ECO:0000256" key="6">
    <source>
        <dbReference type="SAM" id="MobiDB-lite"/>
    </source>
</evidence>
<keyword evidence="1" id="KW-0678">Repressor</keyword>
<dbReference type="EMBL" id="CP036455">
    <property type="protein sequence ID" value="QBI54550.1"/>
    <property type="molecule type" value="Genomic_DNA"/>
</dbReference>
<feature type="region of interest" description="Disordered" evidence="6">
    <location>
        <begin position="1"/>
        <end position="32"/>
    </location>
</feature>
<dbReference type="PRINTS" id="PR00455">
    <property type="entry name" value="HTHTETR"/>
</dbReference>
<reference evidence="8 9" key="1">
    <citation type="submission" date="2019-02" db="EMBL/GenBank/DDBJ databases">
        <authorList>
            <person name="Khodamoradi S."/>
            <person name="Hahnke R.L."/>
            <person name="Kaempfer P."/>
            <person name="Schumann P."/>
            <person name="Rohde M."/>
            <person name="Steinert M."/>
            <person name="Luzhetskyy A."/>
            <person name="Wink J."/>
            <person name="Ruckert C."/>
        </authorList>
    </citation>
    <scope>NUCLEOTIDE SEQUENCE [LARGE SCALE GENOMIC DNA]</scope>
    <source>
        <strain evidence="8 9">M2</strain>
    </source>
</reference>
<keyword evidence="4" id="KW-0804">Transcription</keyword>
<dbReference type="InterPro" id="IPR036271">
    <property type="entry name" value="Tet_transcr_reg_TetR-rel_C_sf"/>
</dbReference>
<dbReference type="KEGG" id="strr:EKD16_13840"/>
<dbReference type="SUPFAM" id="SSF46689">
    <property type="entry name" value="Homeodomain-like"/>
    <property type="match status" value="1"/>
</dbReference>
<feature type="compositionally biased region" description="Polar residues" evidence="6">
    <location>
        <begin position="1"/>
        <end position="10"/>
    </location>
</feature>